<dbReference type="GO" id="GO:0009236">
    <property type="term" value="P:cobalamin biosynthetic process"/>
    <property type="evidence" value="ECO:0007669"/>
    <property type="project" value="UniProtKB-KW"/>
</dbReference>
<evidence type="ECO:0000256" key="11">
    <source>
        <dbReference type="ARBA" id="ARBA00066311"/>
    </source>
</evidence>
<evidence type="ECO:0000256" key="5">
    <source>
        <dbReference type="ARBA" id="ARBA00022741"/>
    </source>
</evidence>
<dbReference type="PANTHER" id="PTHR23026:SF90">
    <property type="entry name" value="IODOTYROSINE DEIODINASE 1"/>
    <property type="match status" value="1"/>
</dbReference>
<comment type="catalytic activity">
    <reaction evidence="9">
        <text>FMNH2 + O2 = dialurate + 5,6-dimethylbenzimidazole + D-erythrose 4-phosphate + H(+)</text>
        <dbReference type="Rhea" id="RHEA:27345"/>
        <dbReference type="ChEBI" id="CHEBI:15378"/>
        <dbReference type="ChEBI" id="CHEBI:15379"/>
        <dbReference type="ChEBI" id="CHEBI:15890"/>
        <dbReference type="ChEBI" id="CHEBI:16897"/>
        <dbReference type="ChEBI" id="CHEBI:57618"/>
        <dbReference type="ChEBI" id="CHEBI:140629"/>
        <dbReference type="EC" id="1.13.11.79"/>
    </reaction>
</comment>
<dbReference type="InterPro" id="IPR029479">
    <property type="entry name" value="Nitroreductase"/>
</dbReference>
<dbReference type="EMBL" id="FOMB01000039">
    <property type="protein sequence ID" value="SFD31321.1"/>
    <property type="molecule type" value="Genomic_DNA"/>
</dbReference>
<evidence type="ECO:0000313" key="14">
    <source>
        <dbReference type="EMBL" id="SFD31321.1"/>
    </source>
</evidence>
<dbReference type="Proteomes" id="UP000182258">
    <property type="component" value="Unassembled WGS sequence"/>
</dbReference>
<dbReference type="InterPro" id="IPR012825">
    <property type="entry name" value="BluB"/>
</dbReference>
<dbReference type="SUPFAM" id="SSF55469">
    <property type="entry name" value="FMN-dependent nitroreductase-like"/>
    <property type="match status" value="1"/>
</dbReference>
<name>A0A1I1RAD6_9HYPH</name>
<accession>A0A1I1RAD6</accession>
<dbReference type="GO" id="GO:0016705">
    <property type="term" value="F:oxidoreductase activity, acting on paired donors, with incorporation or reduction of molecular oxygen"/>
    <property type="evidence" value="ECO:0007669"/>
    <property type="project" value="UniProtKB-ARBA"/>
</dbReference>
<evidence type="ECO:0000313" key="15">
    <source>
        <dbReference type="Proteomes" id="UP000182258"/>
    </source>
</evidence>
<dbReference type="FunFam" id="3.40.109.10:FF:000013">
    <property type="entry name" value="5,6-dimethylbenzimidazole synthase"/>
    <property type="match status" value="1"/>
</dbReference>
<keyword evidence="2" id="KW-0169">Cobalamin biosynthesis</keyword>
<dbReference type="CDD" id="cd02145">
    <property type="entry name" value="BluB"/>
    <property type="match status" value="1"/>
</dbReference>
<keyword evidence="3" id="KW-0285">Flavoprotein</keyword>
<keyword evidence="5" id="KW-0547">Nucleotide-binding</keyword>
<dbReference type="Gene3D" id="3.40.109.10">
    <property type="entry name" value="NADH Oxidase"/>
    <property type="match status" value="1"/>
</dbReference>
<evidence type="ECO:0000259" key="13">
    <source>
        <dbReference type="Pfam" id="PF00881"/>
    </source>
</evidence>
<dbReference type="NCBIfam" id="TIGR02476">
    <property type="entry name" value="BluB"/>
    <property type="match status" value="1"/>
</dbReference>
<evidence type="ECO:0000256" key="8">
    <source>
        <dbReference type="ARBA" id="ARBA00023027"/>
    </source>
</evidence>
<dbReference type="GO" id="GO:0102919">
    <property type="term" value="F:5,6-dimethylbenzimidazole synthase activity"/>
    <property type="evidence" value="ECO:0007669"/>
    <property type="project" value="UniProtKB-EC"/>
</dbReference>
<keyword evidence="8" id="KW-0520">NAD</keyword>
<evidence type="ECO:0000256" key="3">
    <source>
        <dbReference type="ARBA" id="ARBA00022630"/>
    </source>
</evidence>
<keyword evidence="7" id="KW-0560">Oxidoreductase</keyword>
<evidence type="ECO:0000256" key="2">
    <source>
        <dbReference type="ARBA" id="ARBA00022573"/>
    </source>
</evidence>
<reference evidence="14 15" key="1">
    <citation type="submission" date="2016-10" db="EMBL/GenBank/DDBJ databases">
        <authorList>
            <person name="de Groot N.N."/>
        </authorList>
    </citation>
    <scope>NUCLEOTIDE SEQUENCE [LARGE SCALE GENOMIC DNA]</scope>
    <source>
        <strain evidence="14 15">CGMCC 1.10210</strain>
    </source>
</reference>
<dbReference type="STRING" id="728005.SAMN04488059_13922"/>
<dbReference type="Pfam" id="PF00881">
    <property type="entry name" value="Nitroreductase"/>
    <property type="match status" value="1"/>
</dbReference>
<dbReference type="EC" id="1.13.11.79" evidence="11"/>
<feature type="domain" description="Nitroreductase" evidence="13">
    <location>
        <begin position="49"/>
        <end position="216"/>
    </location>
</feature>
<comment type="similarity">
    <text evidence="10">Belongs to the BluB family.</text>
</comment>
<dbReference type="AlphaFoldDB" id="A0A1I1RAD6"/>
<dbReference type="GO" id="GO:0000166">
    <property type="term" value="F:nucleotide binding"/>
    <property type="evidence" value="ECO:0007669"/>
    <property type="project" value="UniProtKB-KW"/>
</dbReference>
<gene>
    <name evidence="14" type="ORF">SAMN04488059_13922</name>
</gene>
<evidence type="ECO:0000256" key="1">
    <source>
        <dbReference type="ARBA" id="ARBA00011823"/>
    </source>
</evidence>
<proteinExistence type="inferred from homology"/>
<organism evidence="14 15">
    <name type="scientific">Devosia psychrophila</name>
    <dbReference type="NCBI Taxonomy" id="728005"/>
    <lineage>
        <taxon>Bacteria</taxon>
        <taxon>Pseudomonadati</taxon>
        <taxon>Pseudomonadota</taxon>
        <taxon>Alphaproteobacteria</taxon>
        <taxon>Hyphomicrobiales</taxon>
        <taxon>Devosiaceae</taxon>
        <taxon>Devosia</taxon>
    </lineage>
</organism>
<evidence type="ECO:0000256" key="10">
    <source>
        <dbReference type="ARBA" id="ARBA00061097"/>
    </source>
</evidence>
<keyword evidence="4" id="KW-0288">FMN</keyword>
<keyword evidence="6" id="KW-0521">NADP</keyword>
<evidence type="ECO:0000256" key="12">
    <source>
        <dbReference type="ARBA" id="ARBA00068702"/>
    </source>
</evidence>
<evidence type="ECO:0000256" key="4">
    <source>
        <dbReference type="ARBA" id="ARBA00022643"/>
    </source>
</evidence>
<dbReference type="InterPro" id="IPR000415">
    <property type="entry name" value="Nitroreductase-like"/>
</dbReference>
<protein>
    <recommendedName>
        <fullName evidence="12">5,6-dimethylbenzimidazole synthase</fullName>
        <ecNumber evidence="11">1.13.11.79</ecNumber>
    </recommendedName>
</protein>
<evidence type="ECO:0000256" key="9">
    <source>
        <dbReference type="ARBA" id="ARBA00051314"/>
    </source>
</evidence>
<evidence type="ECO:0000256" key="6">
    <source>
        <dbReference type="ARBA" id="ARBA00022857"/>
    </source>
</evidence>
<dbReference type="InterPro" id="IPR050627">
    <property type="entry name" value="Nitroreductase/BluB"/>
</dbReference>
<dbReference type="PANTHER" id="PTHR23026">
    <property type="entry name" value="NADPH NITROREDUCTASE"/>
    <property type="match status" value="1"/>
</dbReference>
<sequence length="341" mass="37522">MKLVGPQLLCFLNMGNAMPEAIDLPEFEPRLTTGEPFSDAEREAVYRAIYSRRDVRGQFRPDAVADDVLLRILDPAHHAPSVGFMQPWNFLVIRDAEKMRQVAGIFARANVEAASMFPKDRQGAYRALKLEGITSAPVNICVTCDRTRGGPVVLGATHMPDMDLFSTVCAVQNLLLAARAEGLGVGWVSILKEAEVKAILGIPDPVRLVAYLCVGKVESFFATPELEQRGWRTRTPIAELVFEDHWGRKPQWPGPENHRSESFALGRRPEACVGPSRGLYALGRPLGSTDVLRAGCNSPPAVFAFRRISPRALVSSEAGSADSVQFRGRRYSPDGREHMIG</sequence>
<comment type="subunit">
    <text evidence="1">Homooctamer.</text>
</comment>
<evidence type="ECO:0000256" key="7">
    <source>
        <dbReference type="ARBA" id="ARBA00023002"/>
    </source>
</evidence>